<dbReference type="Proteomes" id="UP000503222">
    <property type="component" value="Chromosome"/>
</dbReference>
<gene>
    <name evidence="3" type="ORF">G7077_09650</name>
</gene>
<feature type="compositionally biased region" description="Polar residues" evidence="1">
    <location>
        <begin position="360"/>
        <end position="369"/>
    </location>
</feature>
<keyword evidence="4" id="KW-1185">Reference proteome</keyword>
<feature type="region of interest" description="Disordered" evidence="1">
    <location>
        <begin position="337"/>
        <end position="369"/>
    </location>
</feature>
<dbReference type="Gene3D" id="1.10.10.2520">
    <property type="entry name" value="Cell wall hydrolase SleB, domain 1"/>
    <property type="match status" value="1"/>
</dbReference>
<dbReference type="KEGG" id="spii:G7077_09650"/>
<protein>
    <submittedName>
        <fullName evidence="3">Cell wall hydrolase</fullName>
    </submittedName>
</protein>
<dbReference type="Pfam" id="PF07486">
    <property type="entry name" value="Hydrolase_2"/>
    <property type="match status" value="1"/>
</dbReference>
<proteinExistence type="predicted"/>
<name>A0A6G7YQV1_9SPHN</name>
<dbReference type="AlphaFoldDB" id="A0A6G7YQV1"/>
<evidence type="ECO:0000259" key="2">
    <source>
        <dbReference type="Pfam" id="PF07486"/>
    </source>
</evidence>
<dbReference type="RefSeq" id="WP_166411511.1">
    <property type="nucleotide sequence ID" value="NZ_CP049869.1"/>
</dbReference>
<keyword evidence="3" id="KW-0378">Hydrolase</keyword>
<dbReference type="InterPro" id="IPR042047">
    <property type="entry name" value="SleB_dom1"/>
</dbReference>
<feature type="domain" description="Cell wall hydrolase SleB" evidence="2">
    <location>
        <begin position="135"/>
        <end position="243"/>
    </location>
</feature>
<dbReference type="InterPro" id="IPR011105">
    <property type="entry name" value="Cell_wall_hydrolase_SleB"/>
</dbReference>
<dbReference type="EMBL" id="CP049869">
    <property type="protein sequence ID" value="QIK79120.1"/>
    <property type="molecule type" value="Genomic_DNA"/>
</dbReference>
<evidence type="ECO:0000313" key="3">
    <source>
        <dbReference type="EMBL" id="QIK79120.1"/>
    </source>
</evidence>
<accession>A0A6G7YQV1</accession>
<dbReference type="GO" id="GO:0016787">
    <property type="term" value="F:hydrolase activity"/>
    <property type="evidence" value="ECO:0007669"/>
    <property type="project" value="UniProtKB-KW"/>
</dbReference>
<evidence type="ECO:0000313" key="4">
    <source>
        <dbReference type="Proteomes" id="UP000503222"/>
    </source>
</evidence>
<evidence type="ECO:0000256" key="1">
    <source>
        <dbReference type="SAM" id="MobiDB-lite"/>
    </source>
</evidence>
<organism evidence="3 4">
    <name type="scientific">Sphingomonas piscis</name>
    <dbReference type="NCBI Taxonomy" id="2714943"/>
    <lineage>
        <taxon>Bacteria</taxon>
        <taxon>Pseudomonadati</taxon>
        <taxon>Pseudomonadota</taxon>
        <taxon>Alphaproteobacteria</taxon>
        <taxon>Sphingomonadales</taxon>
        <taxon>Sphingomonadaceae</taxon>
        <taxon>Sphingomonas</taxon>
    </lineage>
</organism>
<sequence length="369" mass="39086">MKANAPVKKISSVAQQLPPSWTGKAIRKSRLLILLAAFTLAVAAACVALLQGQNSGGTLRAQAVEPQRVSLPRLPAPDLLRALTPDDAKAANAERPIVERRYDPAASFRLTGQTASRLRAVECLTQAIYYEAASEGVDGGRAVAQVVLNRLRHPGYPNSVCGVVYEGSARTSGCQFSFTCDGSLAKIPIAYLWKRSRRIASEALAGRVFGPVGHATHYHADYVLPYWADSLDKAAVVGRHIFYSFRGKLGAKAAFHQGYADEEPAPPSPPPSLELIDPAQLSIAPEATTEAMSILEADKLIGLQPREKASTQQTTSLKADQGGGVLILGGSSAAKTKVEEPAKCPKGGVGQMKPLEANNLKFSSSSSGC</sequence>
<reference evidence="3 4" key="1">
    <citation type="submission" date="2020-03" db="EMBL/GenBank/DDBJ databases">
        <title>Sphingomonas sp. nov., isolated from fish.</title>
        <authorList>
            <person name="Hyun D.-W."/>
            <person name="Bae J.-W."/>
        </authorList>
    </citation>
    <scope>NUCLEOTIDE SEQUENCE [LARGE SCALE GENOMIC DNA]</scope>
    <source>
        <strain evidence="3 4">HDW15B</strain>
    </source>
</reference>